<dbReference type="Proteomes" id="UP000677803">
    <property type="component" value="Unassembled WGS sequence"/>
</dbReference>
<name>A0A8S4AYF2_9TELE</name>
<reference evidence="2" key="1">
    <citation type="submission" date="2021-05" db="EMBL/GenBank/DDBJ databases">
        <authorList>
            <person name="Tigano A."/>
        </authorList>
    </citation>
    <scope>NUCLEOTIDE SEQUENCE</scope>
</reference>
<accession>A0A8S4AYF2</accession>
<dbReference type="EMBL" id="CAJRST010007779">
    <property type="protein sequence ID" value="CAG5897045.1"/>
    <property type="molecule type" value="Genomic_DNA"/>
</dbReference>
<gene>
    <name evidence="2" type="ORF">MMEN_LOCUS8090</name>
</gene>
<proteinExistence type="predicted"/>
<protein>
    <submittedName>
        <fullName evidence="2">(Atlantic silverside) hypothetical protein</fullName>
    </submittedName>
</protein>
<evidence type="ECO:0000256" key="1">
    <source>
        <dbReference type="SAM" id="MobiDB-lite"/>
    </source>
</evidence>
<feature type="region of interest" description="Disordered" evidence="1">
    <location>
        <begin position="55"/>
        <end position="83"/>
    </location>
</feature>
<sequence>MRGRCELLRRANSCHQTKAGHIEDIWSGGSEASGAALDPETSWQDELKHCAQERATGAHVGSDLGGESFPGTKLTRRWRVDEE</sequence>
<organism evidence="2 3">
    <name type="scientific">Menidia menidia</name>
    <name type="common">Atlantic silverside</name>
    <dbReference type="NCBI Taxonomy" id="238744"/>
    <lineage>
        <taxon>Eukaryota</taxon>
        <taxon>Metazoa</taxon>
        <taxon>Chordata</taxon>
        <taxon>Craniata</taxon>
        <taxon>Vertebrata</taxon>
        <taxon>Euteleostomi</taxon>
        <taxon>Actinopterygii</taxon>
        <taxon>Neopterygii</taxon>
        <taxon>Teleostei</taxon>
        <taxon>Neoteleostei</taxon>
        <taxon>Acanthomorphata</taxon>
        <taxon>Ovalentaria</taxon>
        <taxon>Atherinomorphae</taxon>
        <taxon>Atheriniformes</taxon>
        <taxon>Atherinopsidae</taxon>
        <taxon>Menidiinae</taxon>
        <taxon>Menidia</taxon>
    </lineage>
</organism>
<evidence type="ECO:0000313" key="2">
    <source>
        <dbReference type="EMBL" id="CAG5897045.1"/>
    </source>
</evidence>
<dbReference type="AlphaFoldDB" id="A0A8S4AYF2"/>
<evidence type="ECO:0000313" key="3">
    <source>
        <dbReference type="Proteomes" id="UP000677803"/>
    </source>
</evidence>
<comment type="caution">
    <text evidence="2">The sequence shown here is derived from an EMBL/GenBank/DDBJ whole genome shotgun (WGS) entry which is preliminary data.</text>
</comment>
<keyword evidence="3" id="KW-1185">Reference proteome</keyword>